<evidence type="ECO:0000313" key="2">
    <source>
        <dbReference type="EMBL" id="KAF2210618.1"/>
    </source>
</evidence>
<evidence type="ECO:0000256" key="1">
    <source>
        <dbReference type="SAM" id="MobiDB-lite"/>
    </source>
</evidence>
<dbReference type="AlphaFoldDB" id="A0A6A6FBC7"/>
<feature type="compositionally biased region" description="Acidic residues" evidence="1">
    <location>
        <begin position="141"/>
        <end position="153"/>
    </location>
</feature>
<protein>
    <submittedName>
        <fullName evidence="2">Uncharacterized protein</fullName>
    </submittedName>
</protein>
<feature type="region of interest" description="Disordered" evidence="1">
    <location>
        <begin position="111"/>
        <end position="157"/>
    </location>
</feature>
<keyword evidence="3" id="KW-1185">Reference proteome</keyword>
<dbReference type="Proteomes" id="UP000799539">
    <property type="component" value="Unassembled WGS sequence"/>
</dbReference>
<dbReference type="EMBL" id="ML992680">
    <property type="protein sequence ID" value="KAF2210618.1"/>
    <property type="molecule type" value="Genomic_DNA"/>
</dbReference>
<name>A0A6A6FBC7_9PEZI</name>
<evidence type="ECO:0000313" key="3">
    <source>
        <dbReference type="Proteomes" id="UP000799539"/>
    </source>
</evidence>
<feature type="region of interest" description="Disordered" evidence="1">
    <location>
        <begin position="1"/>
        <end position="71"/>
    </location>
</feature>
<gene>
    <name evidence="2" type="ORF">CERZMDRAFT_99235</name>
</gene>
<feature type="compositionally biased region" description="Polar residues" evidence="1">
    <location>
        <begin position="44"/>
        <end position="56"/>
    </location>
</feature>
<accession>A0A6A6FBC7</accession>
<feature type="compositionally biased region" description="Basic and acidic residues" evidence="1">
    <location>
        <begin position="1"/>
        <end position="10"/>
    </location>
</feature>
<feature type="compositionally biased region" description="Basic and acidic residues" evidence="1">
    <location>
        <begin position="119"/>
        <end position="133"/>
    </location>
</feature>
<organism evidence="2 3">
    <name type="scientific">Cercospora zeae-maydis SCOH1-5</name>
    <dbReference type="NCBI Taxonomy" id="717836"/>
    <lineage>
        <taxon>Eukaryota</taxon>
        <taxon>Fungi</taxon>
        <taxon>Dikarya</taxon>
        <taxon>Ascomycota</taxon>
        <taxon>Pezizomycotina</taxon>
        <taxon>Dothideomycetes</taxon>
        <taxon>Dothideomycetidae</taxon>
        <taxon>Mycosphaerellales</taxon>
        <taxon>Mycosphaerellaceae</taxon>
        <taxon>Cercospora</taxon>
    </lineage>
</organism>
<sequence length="208" mass="22999">MSGFDSDRLHCCHAQSPPPDGGGVTDAMKCESSAGDNGEEGDVDQSNKPQQQQLRTPDSEADTMRTRAKPCSQTSIATAIPIVRCRRYASFETCRGVIHAYRVAQYGTMIANDFPPGRTPDEAREDYERRMDEPWPSSSESEQDGDSTDDEETGVILDKVSYVDAKTAVAEMAEESELQSETGQQAVRNRALIEVRKKETWVQDWNGG</sequence>
<reference evidence="2" key="1">
    <citation type="journal article" date="2020" name="Stud. Mycol.">
        <title>101 Dothideomycetes genomes: a test case for predicting lifestyles and emergence of pathogens.</title>
        <authorList>
            <person name="Haridas S."/>
            <person name="Albert R."/>
            <person name="Binder M."/>
            <person name="Bloem J."/>
            <person name="Labutti K."/>
            <person name="Salamov A."/>
            <person name="Andreopoulos B."/>
            <person name="Baker S."/>
            <person name="Barry K."/>
            <person name="Bills G."/>
            <person name="Bluhm B."/>
            <person name="Cannon C."/>
            <person name="Castanera R."/>
            <person name="Culley D."/>
            <person name="Daum C."/>
            <person name="Ezra D."/>
            <person name="Gonzalez J."/>
            <person name="Henrissat B."/>
            <person name="Kuo A."/>
            <person name="Liang C."/>
            <person name="Lipzen A."/>
            <person name="Lutzoni F."/>
            <person name="Magnuson J."/>
            <person name="Mondo S."/>
            <person name="Nolan M."/>
            <person name="Ohm R."/>
            <person name="Pangilinan J."/>
            <person name="Park H.-J."/>
            <person name="Ramirez L."/>
            <person name="Alfaro M."/>
            <person name="Sun H."/>
            <person name="Tritt A."/>
            <person name="Yoshinaga Y."/>
            <person name="Zwiers L.-H."/>
            <person name="Turgeon B."/>
            <person name="Goodwin S."/>
            <person name="Spatafora J."/>
            <person name="Crous P."/>
            <person name="Grigoriev I."/>
        </authorList>
    </citation>
    <scope>NUCLEOTIDE SEQUENCE</scope>
    <source>
        <strain evidence="2">SCOH1-5</strain>
    </source>
</reference>
<proteinExistence type="predicted"/>